<dbReference type="eggNOG" id="COG0346">
    <property type="taxonomic scope" value="Bacteria"/>
</dbReference>
<sequence>MLLGINHLTLTVHDLRRSLQFYSELLCFTPLVRWRQGAYLQNQELWLCLNVGRPQPAQDYSHIALTVEPNRFCELQQRLTAADVCFWQENSSEGSSLYFLDPDGHKLEAHVGDLGSRLAAIAQKPYEQLHWYPQGQAVIKGYD</sequence>
<feature type="domain" description="VOC" evidence="1">
    <location>
        <begin position="4"/>
        <end position="112"/>
    </location>
</feature>
<dbReference type="OrthoDB" id="4265398at2"/>
<dbReference type="SUPFAM" id="SSF54593">
    <property type="entry name" value="Glyoxalase/Bleomycin resistance protein/Dihydroxybiphenyl dioxygenase"/>
    <property type="match status" value="1"/>
</dbReference>
<name>A0A0F4PYZ4_9GAMM</name>
<evidence type="ECO:0000313" key="2">
    <source>
        <dbReference type="EMBL" id="KJY97189.1"/>
    </source>
</evidence>
<dbReference type="PANTHER" id="PTHR21366:SF14">
    <property type="entry name" value="GLYOXALASE DOMAIN-CONTAINING PROTEIN 5"/>
    <property type="match status" value="1"/>
</dbReference>
<gene>
    <name evidence="2" type="ORF">TW72_15330</name>
</gene>
<dbReference type="Pfam" id="PF00903">
    <property type="entry name" value="Glyoxalase"/>
    <property type="match status" value="1"/>
</dbReference>
<dbReference type="PATRIC" id="fig|151081.8.peg.743"/>
<dbReference type="GO" id="GO:0016740">
    <property type="term" value="F:transferase activity"/>
    <property type="evidence" value="ECO:0007669"/>
    <property type="project" value="UniProtKB-KW"/>
</dbReference>
<dbReference type="Gene3D" id="3.10.180.10">
    <property type="entry name" value="2,3-Dihydroxybiphenyl 1,2-Dioxygenase, domain 1"/>
    <property type="match status" value="1"/>
</dbReference>
<evidence type="ECO:0000313" key="3">
    <source>
        <dbReference type="Proteomes" id="UP000033664"/>
    </source>
</evidence>
<keyword evidence="3" id="KW-1185">Reference proteome</keyword>
<protein>
    <submittedName>
        <fullName evidence="2">Glutathione transferase</fullName>
    </submittedName>
</protein>
<dbReference type="PANTHER" id="PTHR21366">
    <property type="entry name" value="GLYOXALASE FAMILY PROTEIN"/>
    <property type="match status" value="1"/>
</dbReference>
<keyword evidence="2" id="KW-0808">Transferase</keyword>
<proteinExistence type="predicted"/>
<dbReference type="PROSITE" id="PS51819">
    <property type="entry name" value="VOC"/>
    <property type="match status" value="1"/>
</dbReference>
<dbReference type="RefSeq" id="WP_045978561.1">
    <property type="nucleotide sequence ID" value="NZ_JXXY01000003.1"/>
</dbReference>
<dbReference type="InterPro" id="IPR050383">
    <property type="entry name" value="GlyoxalaseI/FosfomycinResist"/>
</dbReference>
<comment type="caution">
    <text evidence="2">The sequence shown here is derived from an EMBL/GenBank/DDBJ whole genome shotgun (WGS) entry which is preliminary data.</text>
</comment>
<organism evidence="2 3">
    <name type="scientific">Pseudoalteromonas ruthenica</name>
    <dbReference type="NCBI Taxonomy" id="151081"/>
    <lineage>
        <taxon>Bacteria</taxon>
        <taxon>Pseudomonadati</taxon>
        <taxon>Pseudomonadota</taxon>
        <taxon>Gammaproteobacteria</taxon>
        <taxon>Alteromonadales</taxon>
        <taxon>Pseudoalteromonadaceae</taxon>
        <taxon>Pseudoalteromonas</taxon>
    </lineage>
</organism>
<dbReference type="InterPro" id="IPR037523">
    <property type="entry name" value="VOC_core"/>
</dbReference>
<dbReference type="CDD" id="cd07244">
    <property type="entry name" value="FosA"/>
    <property type="match status" value="1"/>
</dbReference>
<dbReference type="InterPro" id="IPR029068">
    <property type="entry name" value="Glyas_Bleomycin-R_OHBP_Dase"/>
</dbReference>
<reference evidence="2 3" key="1">
    <citation type="journal article" date="2015" name="BMC Genomics">
        <title>Genome mining reveals unlocked bioactive potential of marine Gram-negative bacteria.</title>
        <authorList>
            <person name="Machado H."/>
            <person name="Sonnenschein E.C."/>
            <person name="Melchiorsen J."/>
            <person name="Gram L."/>
        </authorList>
    </citation>
    <scope>NUCLEOTIDE SEQUENCE [LARGE SCALE GENOMIC DNA]</scope>
    <source>
        <strain evidence="2 3">S3137</strain>
    </source>
</reference>
<dbReference type="GeneID" id="58229871"/>
<dbReference type="EMBL" id="JXXZ01000013">
    <property type="protein sequence ID" value="KJY97189.1"/>
    <property type="molecule type" value="Genomic_DNA"/>
</dbReference>
<dbReference type="Proteomes" id="UP000033664">
    <property type="component" value="Unassembled WGS sequence"/>
</dbReference>
<accession>A0A0F4PYZ4</accession>
<evidence type="ECO:0000259" key="1">
    <source>
        <dbReference type="PROSITE" id="PS51819"/>
    </source>
</evidence>
<dbReference type="AlphaFoldDB" id="A0A0F4PYZ4"/>
<dbReference type="InterPro" id="IPR004360">
    <property type="entry name" value="Glyas_Fos-R_dOase_dom"/>
</dbReference>